<feature type="domain" description="HD Cas3-type" evidence="11">
    <location>
        <begin position="1"/>
        <end position="181"/>
    </location>
</feature>
<evidence type="ECO:0000256" key="4">
    <source>
        <dbReference type="ARBA" id="ARBA00022723"/>
    </source>
</evidence>
<dbReference type="InterPro" id="IPR006474">
    <property type="entry name" value="Helicase_Cas3_CRISPR-ass_core"/>
</dbReference>
<dbReference type="Pfam" id="PF18019">
    <property type="entry name" value="Cas3_HD"/>
    <property type="match status" value="1"/>
</dbReference>
<dbReference type="SMART" id="SM00487">
    <property type="entry name" value="DEXDc"/>
    <property type="match status" value="1"/>
</dbReference>
<keyword evidence="4" id="KW-0479">Metal-binding</keyword>
<proteinExistence type="inferred from homology"/>
<evidence type="ECO:0000256" key="1">
    <source>
        <dbReference type="ARBA" id="ARBA00006847"/>
    </source>
</evidence>
<sequence length="921" mass="100657">MRALWDDYLAPAVRQRFQLGDDVRTGLRWLMFVAGLHDIGKCSGGFQSQDPKVWDLLYPGLSRPIATSSGHTAPGQACVQTEGLLPVGADAVATQLWVALIAQVVGGHHGVIPPPLARSWIGTVMKSTLADGPQWTGSRRDIAELIARAVDVPQLPDMSSQSHLRRFAMAACGVVPLGDWIVSQERYINGRFAELPTEWTPDTVRPFLNSGVAKVSAELEHIGLRRLRRHVLGFEQRFSFAPRGVQQSLVEHLSAHVTGPGLLVVMTPTGQGKTEAALYAAEVLGAASGAEGLFFGLPTMATTDAMFRRVIGDLDRVLDEDGVISLLHSMAAYTPELHDLLRRRSPSGAGALDGNDEKPAKGSVEFDRLVTGEGEEDPSGQAVGSEWTRGGKRGLYAPVCVATVDQLLAMALRSTHQPMRSLALSGKVVIVDEAHAYDSYMQTLLRRVLSWLGAFGAPVVLLSATLPVPVAKSLVGAYADGAARWRRQKGIAEPLGGRTVDTEGISYPGWVLHDARTGRTTAVPCPVGRKDVVRLHLNLREHPDNEDAFANNCRDLLDPIVREGGQGCGLVVVNTVRAAQLTYLTLRKVVPSDCELLLLHARLPQYERSARTTRLEDLFGKKGQRPRRAIVVATQVVEQSLDLDFDVVISELAPLALLLQRAGRCHRHPRADRAAYWAERGPKLHVLVATRADGQLAEQYPYPHDQRMMTLRALRDRADGMGRLTVTVPDDVQDLVDQVYPVATWLLDDEEDLAAAAASSWAQDEAAKSAAEVLAVPPPTGLHGLHELTARVDPESKLSTRLGVDNSRIVPLWESGDRLFLDPECQKPVPQRGRSWRAEDVATLVRHSIPVREGRWLRELADKHPSPEEWAEHPLLSRLVAVPMAPDPEPVPALDMTEAFPVRHARGAYLHREIGFVVPAP</sequence>
<dbReference type="Proteomes" id="UP001205311">
    <property type="component" value="Unassembled WGS sequence"/>
</dbReference>
<accession>A0ABT1HLW7</accession>
<keyword evidence="3" id="KW-0540">Nuclease</keyword>
<keyword evidence="7" id="KW-0347">Helicase</keyword>
<dbReference type="InterPro" id="IPR001650">
    <property type="entry name" value="Helicase_C-like"/>
</dbReference>
<comment type="similarity">
    <text evidence="1">In the N-terminal section; belongs to the CRISPR-associated nuclease Cas3-HD family.</text>
</comment>
<evidence type="ECO:0000259" key="10">
    <source>
        <dbReference type="PROSITE" id="PS51194"/>
    </source>
</evidence>
<evidence type="ECO:0000259" key="11">
    <source>
        <dbReference type="PROSITE" id="PS51643"/>
    </source>
</evidence>
<protein>
    <submittedName>
        <fullName evidence="12">CRISPR-associated helicase, Cas3 family</fullName>
    </submittedName>
</protein>
<feature type="domain" description="Helicase C-terminal" evidence="10">
    <location>
        <begin position="552"/>
        <end position="736"/>
    </location>
</feature>
<evidence type="ECO:0000256" key="3">
    <source>
        <dbReference type="ARBA" id="ARBA00022722"/>
    </source>
</evidence>
<evidence type="ECO:0000256" key="2">
    <source>
        <dbReference type="ARBA" id="ARBA00009046"/>
    </source>
</evidence>
<dbReference type="InterPro" id="IPR006483">
    <property type="entry name" value="CRISPR-assoc_Cas3_HD"/>
</dbReference>
<organism evidence="12 13">
    <name type="scientific">Streptoalloteichus tenebrarius (strain ATCC 17920 / DSM 40477 / JCM 4838 / CBS 697.72 / NBRC 16177 / NCIMB 11028 / NRRL B-12390 / A12253. 1 / ISP 5477)</name>
    <name type="common">Streptomyces tenebrarius</name>
    <dbReference type="NCBI Taxonomy" id="1933"/>
    <lineage>
        <taxon>Bacteria</taxon>
        <taxon>Bacillati</taxon>
        <taxon>Actinomycetota</taxon>
        <taxon>Actinomycetes</taxon>
        <taxon>Pseudonocardiales</taxon>
        <taxon>Pseudonocardiaceae</taxon>
        <taxon>Streptoalloteichus</taxon>
    </lineage>
</organism>
<evidence type="ECO:0000256" key="6">
    <source>
        <dbReference type="ARBA" id="ARBA00022801"/>
    </source>
</evidence>
<dbReference type="InterPro" id="IPR014001">
    <property type="entry name" value="Helicase_ATP-bd"/>
</dbReference>
<evidence type="ECO:0000313" key="13">
    <source>
        <dbReference type="Proteomes" id="UP001205311"/>
    </source>
</evidence>
<dbReference type="InterPro" id="IPR038257">
    <property type="entry name" value="CRISPR-assoc_Cas3_HD_sf"/>
</dbReference>
<evidence type="ECO:0000256" key="8">
    <source>
        <dbReference type="ARBA" id="ARBA00022840"/>
    </source>
</evidence>
<dbReference type="CDD" id="cd09641">
    <property type="entry name" value="Cas3''_I"/>
    <property type="match status" value="1"/>
</dbReference>
<dbReference type="InterPro" id="IPR050547">
    <property type="entry name" value="DEAD_box_RNA_helicases"/>
</dbReference>
<evidence type="ECO:0000256" key="9">
    <source>
        <dbReference type="ARBA" id="ARBA00023118"/>
    </source>
</evidence>
<dbReference type="InterPro" id="IPR054712">
    <property type="entry name" value="Cas3-like_dom"/>
</dbReference>
<comment type="caution">
    <text evidence="12">The sequence shown here is derived from an EMBL/GenBank/DDBJ whole genome shotgun (WGS) entry which is preliminary data.</text>
</comment>
<keyword evidence="13" id="KW-1185">Reference proteome</keyword>
<dbReference type="Pfam" id="PF22590">
    <property type="entry name" value="Cas3-like_C_2"/>
    <property type="match status" value="1"/>
</dbReference>
<keyword evidence="8" id="KW-0067">ATP-binding</keyword>
<dbReference type="SMART" id="SM00490">
    <property type="entry name" value="HELICc"/>
    <property type="match status" value="1"/>
</dbReference>
<keyword evidence="6" id="KW-0378">Hydrolase</keyword>
<evidence type="ECO:0000256" key="5">
    <source>
        <dbReference type="ARBA" id="ARBA00022741"/>
    </source>
</evidence>
<reference evidence="12 13" key="1">
    <citation type="submission" date="2022-06" db="EMBL/GenBank/DDBJ databases">
        <title>Genomic Encyclopedia of Archaeal and Bacterial Type Strains, Phase II (KMG-II): from individual species to whole genera.</title>
        <authorList>
            <person name="Goeker M."/>
        </authorList>
    </citation>
    <scope>NUCLEOTIDE SEQUENCE [LARGE SCALE GENOMIC DNA]</scope>
    <source>
        <strain evidence="12 13">DSM 40477</strain>
    </source>
</reference>
<dbReference type="Gene3D" id="3.40.50.300">
    <property type="entry name" value="P-loop containing nucleotide triphosphate hydrolases"/>
    <property type="match status" value="2"/>
</dbReference>
<keyword evidence="9" id="KW-0051">Antiviral defense</keyword>
<dbReference type="InterPro" id="IPR027417">
    <property type="entry name" value="P-loop_NTPase"/>
</dbReference>
<dbReference type="PANTHER" id="PTHR47963">
    <property type="entry name" value="DEAD-BOX ATP-DEPENDENT RNA HELICASE 47, MITOCHONDRIAL"/>
    <property type="match status" value="1"/>
</dbReference>
<dbReference type="PROSITE" id="PS51194">
    <property type="entry name" value="HELICASE_CTER"/>
    <property type="match status" value="1"/>
</dbReference>
<comment type="similarity">
    <text evidence="2">In the central section; belongs to the CRISPR-associated helicase Cas3 family.</text>
</comment>
<dbReference type="SUPFAM" id="SSF52540">
    <property type="entry name" value="P-loop containing nucleoside triphosphate hydrolases"/>
    <property type="match status" value="1"/>
</dbReference>
<dbReference type="PROSITE" id="PS51643">
    <property type="entry name" value="HD_CAS3"/>
    <property type="match status" value="1"/>
</dbReference>
<evidence type="ECO:0000256" key="7">
    <source>
        <dbReference type="ARBA" id="ARBA00022806"/>
    </source>
</evidence>
<gene>
    <name evidence="12" type="ORF">LX15_000187</name>
</gene>
<evidence type="ECO:0000313" key="12">
    <source>
        <dbReference type="EMBL" id="MCP2256504.1"/>
    </source>
</evidence>
<dbReference type="Gene3D" id="1.10.3210.30">
    <property type="match status" value="1"/>
</dbReference>
<dbReference type="CDD" id="cd17930">
    <property type="entry name" value="DEXHc_cas3"/>
    <property type="match status" value="1"/>
</dbReference>
<dbReference type="NCBIfam" id="TIGR01587">
    <property type="entry name" value="cas3_core"/>
    <property type="match status" value="1"/>
</dbReference>
<dbReference type="PANTHER" id="PTHR47963:SF9">
    <property type="entry name" value="CRISPR-ASSOCIATED ENDONUCLEASE_HELICASE CAS3"/>
    <property type="match status" value="1"/>
</dbReference>
<name>A0ABT1HLW7_STRSD</name>
<dbReference type="EMBL" id="JAMTCP010000001">
    <property type="protein sequence ID" value="MCP2256504.1"/>
    <property type="molecule type" value="Genomic_DNA"/>
</dbReference>
<keyword evidence="5" id="KW-0547">Nucleotide-binding</keyword>